<organism evidence="2 3">
    <name type="scientific">Flavonifractor plautii</name>
    <name type="common">Fusobacterium plautii</name>
    <dbReference type="NCBI Taxonomy" id="292800"/>
    <lineage>
        <taxon>Bacteria</taxon>
        <taxon>Bacillati</taxon>
        <taxon>Bacillota</taxon>
        <taxon>Clostridia</taxon>
        <taxon>Eubacteriales</taxon>
        <taxon>Oscillospiraceae</taxon>
        <taxon>Flavonifractor</taxon>
    </lineage>
</organism>
<sequence length="42" mass="4829">MRPSSRLPPMPGGSWWIFMSFSFTGSTVEPLYFTRKYTPAGR</sequence>
<feature type="transmembrane region" description="Helical" evidence="1">
    <location>
        <begin position="15"/>
        <end position="33"/>
    </location>
</feature>
<protein>
    <submittedName>
        <fullName evidence="2">Uncharacterized protein</fullName>
    </submittedName>
</protein>
<proteinExistence type="predicted"/>
<keyword evidence="1" id="KW-0812">Transmembrane</keyword>
<evidence type="ECO:0000313" key="3">
    <source>
        <dbReference type="Proteomes" id="UP000095746"/>
    </source>
</evidence>
<evidence type="ECO:0000313" key="2">
    <source>
        <dbReference type="EMBL" id="CUN99765.1"/>
    </source>
</evidence>
<evidence type="ECO:0000256" key="1">
    <source>
        <dbReference type="SAM" id="Phobius"/>
    </source>
</evidence>
<gene>
    <name evidence="2" type="ORF">ERS852411_00811</name>
</gene>
<dbReference type="Proteomes" id="UP000095746">
    <property type="component" value="Unassembled WGS sequence"/>
</dbReference>
<dbReference type="AlphaFoldDB" id="A0A174BJ71"/>
<dbReference type="EMBL" id="CYZT01000032">
    <property type="protein sequence ID" value="CUN99765.1"/>
    <property type="molecule type" value="Genomic_DNA"/>
</dbReference>
<keyword evidence="1" id="KW-1133">Transmembrane helix</keyword>
<name>A0A174BJ71_FLAPL</name>
<accession>A0A174BJ71</accession>
<reference evidence="2 3" key="1">
    <citation type="submission" date="2015-09" db="EMBL/GenBank/DDBJ databases">
        <authorList>
            <consortium name="Pathogen Informatics"/>
        </authorList>
    </citation>
    <scope>NUCLEOTIDE SEQUENCE [LARGE SCALE GENOMIC DNA]</scope>
    <source>
        <strain evidence="2 3">2789STDY5608854</strain>
    </source>
</reference>
<keyword evidence="1" id="KW-0472">Membrane</keyword>